<sequence>MEAQTQRRWIALTCAAALLGPTLVSATECPNSCGNPDGVGFCKHISFATCRTEDSWEAQDIAAATGFINMMNPDTNRTTFVDAGGRFTGFASVFAQSNKFLLNETDPCHIIMRRLQCALHFPVCEIGSDYNRLCLKSCTESVKKQCPQMAGFCASQRADEFEPAPKCFQVDYKGPAVGMWIAGFSISLVFSILNSVGINLQKYSLSQNANSTKTSFQQPLWVLGMVFVILGSILDFVAFGMAPQTLLAPLAALSLVWNMFIAPFFHKEKVPRRNLVATAIIFVGVTITVIFAGHSTPTYDLDDLILLYQTPVMYAYITCVVLFLLTMFAATRYIETNHVYEDGFFHIVCYGGIAGTFGGQSVLLAKSTVELLKSAIWGDGADAFAHVTTYVIIAGLVTCLLCQISFLNGGLKRFDALVVIPVYQSFWILMSVLGGIMYFEEYVSMTSVEKYMFTAGGVITISGIVYLLQGSSSGGSGGGGGSSGKYLELAHTATPSDAWNTDDSDEEQFQQQADDELDEVVLDSPNKHINGSPKNPKTQVSPTDGLFDKQPDKSKKDEFI</sequence>
<evidence type="ECO:0000256" key="6">
    <source>
        <dbReference type="SAM" id="Phobius"/>
    </source>
</evidence>
<keyword evidence="3 6" id="KW-1133">Transmembrane helix</keyword>
<name>A0A397ANF5_APHAT</name>
<evidence type="ECO:0000256" key="3">
    <source>
        <dbReference type="ARBA" id="ARBA00022989"/>
    </source>
</evidence>
<feature type="chain" id="PRO_5017346676" description="FZ domain-containing protein" evidence="7">
    <location>
        <begin position="27"/>
        <end position="560"/>
    </location>
</feature>
<feature type="transmembrane region" description="Helical" evidence="6">
    <location>
        <begin position="246"/>
        <end position="265"/>
    </location>
</feature>
<evidence type="ECO:0000256" key="4">
    <source>
        <dbReference type="ARBA" id="ARBA00023136"/>
    </source>
</evidence>
<dbReference type="InterPro" id="IPR037185">
    <property type="entry name" value="EmrE-like"/>
</dbReference>
<keyword evidence="4 6" id="KW-0472">Membrane</keyword>
<dbReference type="InterPro" id="IPR008521">
    <property type="entry name" value="Mg_trans_NIPA"/>
</dbReference>
<evidence type="ECO:0000256" key="7">
    <source>
        <dbReference type="SAM" id="SignalP"/>
    </source>
</evidence>
<dbReference type="SUPFAM" id="SSF103481">
    <property type="entry name" value="Multidrug resistance efflux transporter EmrE"/>
    <property type="match status" value="1"/>
</dbReference>
<comment type="subcellular location">
    <subcellularLocation>
        <location evidence="1">Membrane</location>
        <topology evidence="1">Multi-pass membrane protein</topology>
    </subcellularLocation>
</comment>
<feature type="transmembrane region" description="Helical" evidence="6">
    <location>
        <begin position="313"/>
        <end position="331"/>
    </location>
</feature>
<feature type="compositionally biased region" description="Acidic residues" evidence="5">
    <location>
        <begin position="500"/>
        <end position="521"/>
    </location>
</feature>
<comment type="caution">
    <text evidence="8">The sequence shown here is derived from an EMBL/GenBank/DDBJ whole genome shotgun (WGS) entry which is preliminary data.</text>
</comment>
<dbReference type="VEuPathDB" id="FungiDB:H257_15596"/>
<dbReference type="GO" id="GO:0015095">
    <property type="term" value="F:magnesium ion transmembrane transporter activity"/>
    <property type="evidence" value="ECO:0007669"/>
    <property type="project" value="InterPro"/>
</dbReference>
<dbReference type="PANTHER" id="PTHR12570">
    <property type="match status" value="1"/>
</dbReference>
<feature type="region of interest" description="Disordered" evidence="5">
    <location>
        <begin position="496"/>
        <end position="560"/>
    </location>
</feature>
<dbReference type="AlphaFoldDB" id="A0A397ANF5"/>
<feature type="transmembrane region" description="Helical" evidence="6">
    <location>
        <begin position="177"/>
        <end position="200"/>
    </location>
</feature>
<evidence type="ECO:0000256" key="2">
    <source>
        <dbReference type="ARBA" id="ARBA00022692"/>
    </source>
</evidence>
<feature type="compositionally biased region" description="Basic and acidic residues" evidence="5">
    <location>
        <begin position="546"/>
        <end position="560"/>
    </location>
</feature>
<dbReference type="GO" id="GO:0016020">
    <property type="term" value="C:membrane"/>
    <property type="evidence" value="ECO:0007669"/>
    <property type="project" value="UniProtKB-SubCell"/>
</dbReference>
<proteinExistence type="predicted"/>
<dbReference type="Proteomes" id="UP000266239">
    <property type="component" value="Unassembled WGS sequence"/>
</dbReference>
<keyword evidence="2 6" id="KW-0812">Transmembrane</keyword>
<dbReference type="EMBL" id="QUTA01006864">
    <property type="protein sequence ID" value="RHY09262.1"/>
    <property type="molecule type" value="Genomic_DNA"/>
</dbReference>
<dbReference type="Pfam" id="PF05653">
    <property type="entry name" value="Mg_trans_NIPA"/>
    <property type="match status" value="1"/>
</dbReference>
<evidence type="ECO:0000313" key="8">
    <source>
        <dbReference type="EMBL" id="RHY09262.1"/>
    </source>
</evidence>
<evidence type="ECO:0000256" key="5">
    <source>
        <dbReference type="SAM" id="MobiDB-lite"/>
    </source>
</evidence>
<evidence type="ECO:0000256" key="1">
    <source>
        <dbReference type="ARBA" id="ARBA00004141"/>
    </source>
</evidence>
<feature type="transmembrane region" description="Helical" evidence="6">
    <location>
        <begin position="451"/>
        <end position="468"/>
    </location>
</feature>
<feature type="transmembrane region" description="Helical" evidence="6">
    <location>
        <begin position="383"/>
        <end position="404"/>
    </location>
</feature>
<feature type="transmembrane region" description="Helical" evidence="6">
    <location>
        <begin position="220"/>
        <end position="240"/>
    </location>
</feature>
<feature type="compositionally biased region" description="Polar residues" evidence="5">
    <location>
        <begin position="527"/>
        <end position="542"/>
    </location>
</feature>
<evidence type="ECO:0008006" key="10">
    <source>
        <dbReference type="Google" id="ProtNLM"/>
    </source>
</evidence>
<evidence type="ECO:0000313" key="9">
    <source>
        <dbReference type="Proteomes" id="UP000266239"/>
    </source>
</evidence>
<gene>
    <name evidence="8" type="ORF">DYB25_005868</name>
</gene>
<keyword evidence="7" id="KW-0732">Signal</keyword>
<feature type="transmembrane region" description="Helical" evidence="6">
    <location>
        <begin position="416"/>
        <end position="439"/>
    </location>
</feature>
<protein>
    <recommendedName>
        <fullName evidence="10">FZ domain-containing protein</fullName>
    </recommendedName>
</protein>
<organism evidence="8 9">
    <name type="scientific">Aphanomyces astaci</name>
    <name type="common">Crayfish plague agent</name>
    <dbReference type="NCBI Taxonomy" id="112090"/>
    <lineage>
        <taxon>Eukaryota</taxon>
        <taxon>Sar</taxon>
        <taxon>Stramenopiles</taxon>
        <taxon>Oomycota</taxon>
        <taxon>Saprolegniomycetes</taxon>
        <taxon>Saprolegniales</taxon>
        <taxon>Verrucalvaceae</taxon>
        <taxon>Aphanomyces</taxon>
    </lineage>
</organism>
<feature type="signal peptide" evidence="7">
    <location>
        <begin position="1"/>
        <end position="26"/>
    </location>
</feature>
<feature type="transmembrane region" description="Helical" evidence="6">
    <location>
        <begin position="274"/>
        <end position="293"/>
    </location>
</feature>
<feature type="transmembrane region" description="Helical" evidence="6">
    <location>
        <begin position="343"/>
        <end position="363"/>
    </location>
</feature>
<reference evidence="8 9" key="1">
    <citation type="submission" date="2018-08" db="EMBL/GenBank/DDBJ databases">
        <title>Aphanomyces genome sequencing and annotation.</title>
        <authorList>
            <person name="Minardi D."/>
            <person name="Oidtmann B."/>
            <person name="Van Der Giezen M."/>
            <person name="Studholme D.J."/>
        </authorList>
    </citation>
    <scope>NUCLEOTIDE SEQUENCE [LARGE SCALE GENOMIC DNA]</scope>
    <source>
        <strain evidence="8 9">Yx</strain>
    </source>
</reference>
<dbReference type="PANTHER" id="PTHR12570:SF9">
    <property type="entry name" value="MAGNESIUM TRANSPORTER NIPA8-RELATED"/>
    <property type="match status" value="1"/>
</dbReference>
<accession>A0A397ANF5</accession>